<feature type="compositionally biased region" description="Basic and acidic residues" evidence="3">
    <location>
        <begin position="795"/>
        <end position="813"/>
    </location>
</feature>
<feature type="compositionally biased region" description="Basic and acidic residues" evidence="3">
    <location>
        <begin position="502"/>
        <end position="512"/>
    </location>
</feature>
<feature type="region of interest" description="Disordered" evidence="3">
    <location>
        <begin position="502"/>
        <end position="524"/>
    </location>
</feature>
<feature type="compositionally biased region" description="Basic residues" evidence="3">
    <location>
        <begin position="9"/>
        <end position="19"/>
    </location>
</feature>
<feature type="region of interest" description="Disordered" evidence="3">
    <location>
        <begin position="1"/>
        <end position="371"/>
    </location>
</feature>
<dbReference type="InterPro" id="IPR002164">
    <property type="entry name" value="NAP_family"/>
</dbReference>
<accession>A0A0F7V1G2</accession>
<dbReference type="GO" id="GO:0005634">
    <property type="term" value="C:nucleus"/>
    <property type="evidence" value="ECO:0007669"/>
    <property type="project" value="InterPro"/>
</dbReference>
<dbReference type="Pfam" id="PF00956">
    <property type="entry name" value="NAP"/>
    <property type="match status" value="1"/>
</dbReference>
<evidence type="ECO:0000256" key="1">
    <source>
        <dbReference type="ARBA" id="ARBA00009947"/>
    </source>
</evidence>
<dbReference type="Gene3D" id="3.30.1120.90">
    <property type="entry name" value="Nucleosome assembly protein"/>
    <property type="match status" value="1"/>
</dbReference>
<evidence type="ECO:0000256" key="2">
    <source>
        <dbReference type="RuleBase" id="RU003876"/>
    </source>
</evidence>
<proteinExistence type="inferred from homology"/>
<feature type="compositionally biased region" description="Basic and acidic residues" evidence="3">
    <location>
        <begin position="388"/>
        <end position="402"/>
    </location>
</feature>
<evidence type="ECO:0000313" key="4">
    <source>
        <dbReference type="EMBL" id="CEL74608.1"/>
    </source>
</evidence>
<feature type="region of interest" description="Disordered" evidence="3">
    <location>
        <begin position="790"/>
        <end position="818"/>
    </location>
</feature>
<dbReference type="PANTHER" id="PTHR11875">
    <property type="entry name" value="TESTIS-SPECIFIC Y-ENCODED PROTEIN"/>
    <property type="match status" value="1"/>
</dbReference>
<dbReference type="GO" id="GO:0006334">
    <property type="term" value="P:nucleosome assembly"/>
    <property type="evidence" value="ECO:0007669"/>
    <property type="project" value="InterPro"/>
</dbReference>
<feature type="compositionally biased region" description="Basic and acidic residues" evidence="3">
    <location>
        <begin position="24"/>
        <end position="33"/>
    </location>
</feature>
<reference evidence="4" key="1">
    <citation type="journal article" date="2015" name="PLoS ONE">
        <title>Comprehensive Evaluation of Toxoplasma gondii VEG and Neospora caninum LIV Genomes with Tachyzoite Stage Transcriptome and Proteome Defines Novel Transcript Features.</title>
        <authorList>
            <person name="Ramaprasad A."/>
            <person name="Mourier T."/>
            <person name="Naeem R."/>
            <person name="Malas T.B."/>
            <person name="Moussa E."/>
            <person name="Panigrahi A."/>
            <person name="Vermont S.J."/>
            <person name="Otto T.D."/>
            <person name="Wastling J."/>
            <person name="Pain A."/>
        </authorList>
    </citation>
    <scope>NUCLEOTIDE SEQUENCE</scope>
    <source>
        <strain evidence="4">VEG</strain>
    </source>
</reference>
<dbReference type="SUPFAM" id="SSF143113">
    <property type="entry name" value="NAP-like"/>
    <property type="match status" value="1"/>
</dbReference>
<gene>
    <name evidence="4" type="ORF">BN1205_078100</name>
</gene>
<comment type="similarity">
    <text evidence="1 2">Belongs to the nucleosome assembly protein (NAP) family.</text>
</comment>
<name>A0A0F7V1G2_TOXGV</name>
<dbReference type="Gene3D" id="1.20.5.1500">
    <property type="match status" value="1"/>
</dbReference>
<dbReference type="AlphaFoldDB" id="A0A0F7V1G2"/>
<sequence length="826" mass="91011">MAPEEKKGSRNKQLRKKGSGKVTVDGDKLRQMTEAEDVFGSTNSPTKDEKKGEKNAASQLVAGASSGTEAAAKPSRTGVTLAKTVEANEGGRRKDDETVQENGDRGKKAGEAVKVKEEGGKKDDDAVKANDDSDKKEEGATKAKDDSGKKEEEVTKAKDDSGKKEEEATKAKDDSGKKEEEVTKAKDDSGKKEEEATKANDDSGKKEEEVTKAKDDSGKKEEEVTKAKDDSGKKEEEVTKAKDDSGKKEEEVTKAKDDSGKKEEEATKAKDDSGKKEEEVTKAKVDSGKKEEEATKANDDSGKKEEEVTKAKDDSGKKEEEATKANDDSGKKEDETLETQERYKNEAGRKEVKAAVSEEDRAAGASEEAREAYCELQKSISQAQEAESEFRATPEGKSKEESLVCMEEAEDALKAARDKAEQKSIAEVKAIETAETAAATGAKRELEVEVAKSRASAADEAPAFQIRVTPPDSSKKKDENSVQEALFAAMAAVGLGVPGSQEYEKTAEEETVRTAAGGKDSADEGESLAQRKVVAILEKNQDRVRLIESQFQEAVIVLREKFDRLMEPIFEERAAILSTEPEEETRESGAGDLAGSDKLPVGTLALPGFWLRTFEHNSILSSMLGVRDKPLLLYLRNIRRVLNTEKEDGFSLVFEFDENPFFTPCTLTKTFKMKQDEGTYIVSRTVGTSIVWRENMDVTKSAVVRKQRNVRTNNVRTVHEEKHEKSFFSFFCDSVVPEDDELEAMNEEEQSEIFEKLKLEYDAGVTLRDLIIPYALEWYLGSAVETLGYDDNEEPETRQSAKADDACRRKDGTQQEEGSFASWFGF</sequence>
<feature type="region of interest" description="Disordered" evidence="3">
    <location>
        <begin position="453"/>
        <end position="480"/>
    </location>
</feature>
<protein>
    <submittedName>
        <fullName evidence="4">Nucleosome assembly protein, putative</fullName>
    </submittedName>
</protein>
<feature type="compositionally biased region" description="Basic and acidic residues" evidence="3">
    <location>
        <begin position="89"/>
        <end position="371"/>
    </location>
</feature>
<dbReference type="InterPro" id="IPR037231">
    <property type="entry name" value="NAP-like_sf"/>
</dbReference>
<evidence type="ECO:0000256" key="3">
    <source>
        <dbReference type="SAM" id="MobiDB-lite"/>
    </source>
</evidence>
<organism evidence="4">
    <name type="scientific">Toxoplasma gondii (strain ATCC 50861 / VEG)</name>
    <dbReference type="NCBI Taxonomy" id="432359"/>
    <lineage>
        <taxon>Eukaryota</taxon>
        <taxon>Sar</taxon>
        <taxon>Alveolata</taxon>
        <taxon>Apicomplexa</taxon>
        <taxon>Conoidasida</taxon>
        <taxon>Coccidia</taxon>
        <taxon>Eucoccidiorida</taxon>
        <taxon>Eimeriorina</taxon>
        <taxon>Sarcocystidae</taxon>
        <taxon>Toxoplasma</taxon>
    </lineage>
</organism>
<dbReference type="EMBL" id="LN714497">
    <property type="protein sequence ID" value="CEL74608.1"/>
    <property type="molecule type" value="Genomic_DNA"/>
</dbReference>
<feature type="region of interest" description="Disordered" evidence="3">
    <location>
        <begin position="384"/>
        <end position="403"/>
    </location>
</feature>